<keyword evidence="2" id="KW-1133">Transmembrane helix</keyword>
<evidence type="ECO:0000313" key="5">
    <source>
        <dbReference type="Proteomes" id="UP000694941"/>
    </source>
</evidence>
<organism evidence="5 6">
    <name type="scientific">Limulus polyphemus</name>
    <name type="common">Atlantic horseshoe crab</name>
    <dbReference type="NCBI Taxonomy" id="6850"/>
    <lineage>
        <taxon>Eukaryota</taxon>
        <taxon>Metazoa</taxon>
        <taxon>Ecdysozoa</taxon>
        <taxon>Arthropoda</taxon>
        <taxon>Chelicerata</taxon>
        <taxon>Merostomata</taxon>
        <taxon>Xiphosura</taxon>
        <taxon>Limulidae</taxon>
        <taxon>Limulus</taxon>
    </lineage>
</organism>
<evidence type="ECO:0000256" key="1">
    <source>
        <dbReference type="SAM" id="MobiDB-lite"/>
    </source>
</evidence>
<evidence type="ECO:0000313" key="6">
    <source>
        <dbReference type="RefSeq" id="XP_022237258.1"/>
    </source>
</evidence>
<dbReference type="Pfam" id="PF16041">
    <property type="entry name" value="APD1-4_M"/>
    <property type="match status" value="1"/>
</dbReference>
<feature type="domain" description="E3 ubiquitin-protein ligase APD1-4 middle" evidence="4">
    <location>
        <begin position="216"/>
        <end position="323"/>
    </location>
</feature>
<dbReference type="RefSeq" id="XP_022237258.1">
    <property type="nucleotide sequence ID" value="XM_022381550.1"/>
</dbReference>
<feature type="transmembrane region" description="Helical" evidence="2">
    <location>
        <begin position="307"/>
        <end position="325"/>
    </location>
</feature>
<keyword evidence="2" id="KW-0812">Transmembrane</keyword>
<evidence type="ECO:0000259" key="3">
    <source>
        <dbReference type="Pfam" id="PF16040"/>
    </source>
</evidence>
<evidence type="ECO:0000256" key="2">
    <source>
        <dbReference type="SAM" id="Phobius"/>
    </source>
</evidence>
<dbReference type="PANTHER" id="PTHR39077:SF1">
    <property type="entry name" value="E3 UBIQUITIN-PROTEIN LIGASE APD1-4 MIDDLE DOMAIN-CONTAINING PROTEIN"/>
    <property type="match status" value="1"/>
</dbReference>
<dbReference type="InterPro" id="IPR032010">
    <property type="entry name" value="APD1-4_M"/>
</dbReference>
<dbReference type="Pfam" id="PF16040">
    <property type="entry name" value="APD1-4_N"/>
    <property type="match status" value="1"/>
</dbReference>
<gene>
    <name evidence="6" type="primary">LOC106478030</name>
</gene>
<proteinExistence type="predicted"/>
<dbReference type="InterPro" id="IPR032008">
    <property type="entry name" value="APD1-4_N"/>
</dbReference>
<reference evidence="6" key="1">
    <citation type="submission" date="2025-08" db="UniProtKB">
        <authorList>
            <consortium name="RefSeq"/>
        </authorList>
    </citation>
    <scope>IDENTIFICATION</scope>
    <source>
        <tissue evidence="6">Muscle</tissue>
    </source>
</reference>
<evidence type="ECO:0000259" key="4">
    <source>
        <dbReference type="Pfam" id="PF16041"/>
    </source>
</evidence>
<feature type="region of interest" description="Disordered" evidence="1">
    <location>
        <begin position="149"/>
        <end position="175"/>
    </location>
</feature>
<feature type="domain" description="E3 ubiquitin-protein ligase APD1-4 N-terminal" evidence="3">
    <location>
        <begin position="66"/>
        <end position="135"/>
    </location>
</feature>
<sequence>MFTSRRQMIIVLITFLSALVLFITPLVLRRCVFTDHHVHATSSDAILVTEKISSIWCKEQDLNSSSLFNAFLFTKKPSVNPQVLRYVSMSNHMKLMIGDRKYWRFYILKGSTITVSVCARLSGGVLSILRGHQNLSLCLHEYLYPSTRGHNTESEESSEESDDMTSSLSSSQDVASNETSDPFVCHYALLHVPLRYSYRCALTAKLHQDFDPRNIITFNVTSSDYYYVLFLSNSVLDILPNEIYAEFLLKRTVYDYETSLQNCSNVTSCSLPLRLGSNDQIVVEIPSSSFEKWTNNVITSKCVPRQGLYFLFFFFLSVMFIICAFHC</sequence>
<keyword evidence="5" id="KW-1185">Reference proteome</keyword>
<dbReference type="PANTHER" id="PTHR39077">
    <property type="entry name" value="DUF4793 DOMAIN-CONTAINING PROTEIN"/>
    <property type="match status" value="1"/>
</dbReference>
<dbReference type="GeneID" id="106478030"/>
<feature type="compositionally biased region" description="Acidic residues" evidence="1">
    <location>
        <begin position="154"/>
        <end position="163"/>
    </location>
</feature>
<name>A0ABM1S0V3_LIMPO</name>
<accession>A0ABM1S0V3</accession>
<keyword evidence="2" id="KW-0472">Membrane</keyword>
<protein>
    <submittedName>
        <fullName evidence="6">Uncharacterized protein LOC106478030</fullName>
    </submittedName>
</protein>
<dbReference type="Proteomes" id="UP000694941">
    <property type="component" value="Unplaced"/>
</dbReference>